<comment type="caution">
    <text evidence="2">The sequence shown here is derived from an EMBL/GenBank/DDBJ whole genome shotgun (WGS) entry which is preliminary data.</text>
</comment>
<dbReference type="Proteomes" id="UP000317327">
    <property type="component" value="Unassembled WGS sequence"/>
</dbReference>
<evidence type="ECO:0000313" key="2">
    <source>
        <dbReference type="EMBL" id="TRO15635.1"/>
    </source>
</evidence>
<name>A0ABD7RV61_ECTME</name>
<dbReference type="AlphaFoldDB" id="A0ABD7RV61"/>
<proteinExistence type="predicted"/>
<dbReference type="RefSeq" id="WP_143502384.1">
    <property type="nucleotide sequence ID" value="NZ_SCFV01000008.1"/>
</dbReference>
<reference evidence="2 3" key="1">
    <citation type="submission" date="2019-01" db="EMBL/GenBank/DDBJ databases">
        <title>Whole genome shotgun sequencing of Pseudomonas spp. isolated by its ability to degrade furfural.</title>
        <authorList>
            <person name="Donoso R."/>
            <person name="Farkas C."/>
            <person name="Villegas P."/>
            <person name="Gonzales-Toro F."/>
            <person name="Guajardo-Parra M."/>
            <person name="Araya-Nail M."/>
            <person name="Morgante V."/>
            <person name="Perez-Pantoja D."/>
        </authorList>
    </citation>
    <scope>NUCLEOTIDE SEQUENCE [LARGE SCALE GENOMIC DNA]</scope>
    <source>
        <strain evidence="2 3">VN231</strain>
    </source>
</reference>
<dbReference type="EMBL" id="SCFV01000008">
    <property type="protein sequence ID" value="TRO15635.1"/>
    <property type="molecule type" value="Genomic_DNA"/>
</dbReference>
<evidence type="ECO:0008006" key="4">
    <source>
        <dbReference type="Google" id="ProtNLM"/>
    </source>
</evidence>
<sequence length="110" mass="12370">MKTTAPKYQQGSRAHGNITTKKANLPPRASRLLRALLARGEGITREEADRLAPASNGPHYVGMLRRRLSIAIPCYRITHITSDGVVSWYGLYRLTRSDRIRLRELGEIGE</sequence>
<protein>
    <recommendedName>
        <fullName evidence="4">Helix-turn-helix domain-containing protein</fullName>
    </recommendedName>
</protein>
<evidence type="ECO:0000313" key="3">
    <source>
        <dbReference type="Proteomes" id="UP000317327"/>
    </source>
</evidence>
<organism evidence="2 3">
    <name type="scientific">Ectopseudomonas mendocina</name>
    <name type="common">Pseudomonas mendocina</name>
    <dbReference type="NCBI Taxonomy" id="300"/>
    <lineage>
        <taxon>Bacteria</taxon>
        <taxon>Pseudomonadati</taxon>
        <taxon>Pseudomonadota</taxon>
        <taxon>Gammaproteobacteria</taxon>
        <taxon>Pseudomonadales</taxon>
        <taxon>Pseudomonadaceae</taxon>
        <taxon>Ectopseudomonas</taxon>
    </lineage>
</organism>
<feature type="compositionally biased region" description="Polar residues" evidence="1">
    <location>
        <begin position="1"/>
        <end position="22"/>
    </location>
</feature>
<accession>A0ABD7RV61</accession>
<evidence type="ECO:0000256" key="1">
    <source>
        <dbReference type="SAM" id="MobiDB-lite"/>
    </source>
</evidence>
<feature type="region of interest" description="Disordered" evidence="1">
    <location>
        <begin position="1"/>
        <end position="24"/>
    </location>
</feature>
<gene>
    <name evidence="2" type="ORF">EQ836_17195</name>
</gene>